<protein>
    <recommendedName>
        <fullName evidence="1">Water stress and hypersensitive response domain-containing protein</fullName>
    </recommendedName>
</protein>
<dbReference type="AlphaFoldDB" id="A0A423KY56"/>
<name>A0A423KY56_PSEFL</name>
<dbReference type="PROSITE" id="PS51257">
    <property type="entry name" value="PROKAR_LIPOPROTEIN"/>
    <property type="match status" value="1"/>
</dbReference>
<dbReference type="SUPFAM" id="SSF117070">
    <property type="entry name" value="LEA14-like"/>
    <property type="match status" value="1"/>
</dbReference>
<dbReference type="InterPro" id="IPR004864">
    <property type="entry name" value="LEA_2"/>
</dbReference>
<gene>
    <name evidence="2" type="ORF">BK671_26480</name>
</gene>
<dbReference type="Pfam" id="PF03168">
    <property type="entry name" value="LEA_2"/>
    <property type="match status" value="1"/>
</dbReference>
<dbReference type="RefSeq" id="WP_123536441.1">
    <property type="nucleotide sequence ID" value="NZ_MOBU01000031.1"/>
</dbReference>
<dbReference type="EMBL" id="MOBU01000031">
    <property type="protein sequence ID" value="RON60969.1"/>
    <property type="molecule type" value="Genomic_DNA"/>
</dbReference>
<accession>A0A423KY56</accession>
<sequence>MLGHWRTFKFVTLLLVLGLGLGLGLGGCASWFSDETLDPAVHLVKVEVVRARLLEQKFILHFRIDNPNDSDLTVRGLEYRIHLADMLLAEGEHEHWFTVGPKRSAYFKVPIRTNLWPKVKDVVKMLKNPDQQIPYRLQGEMETGLFIAHYVHLERNGVIIPADLIPEQHR</sequence>
<dbReference type="Proteomes" id="UP000285757">
    <property type="component" value="Unassembled WGS sequence"/>
</dbReference>
<dbReference type="Gene3D" id="2.60.40.1820">
    <property type="match status" value="1"/>
</dbReference>
<feature type="domain" description="Water stress and hypersensitive response" evidence="1">
    <location>
        <begin position="41"/>
        <end position="160"/>
    </location>
</feature>
<proteinExistence type="predicted"/>
<dbReference type="InterPro" id="IPR013990">
    <property type="entry name" value="WHy-dom"/>
</dbReference>
<comment type="caution">
    <text evidence="2">The sequence shown here is derived from an EMBL/GenBank/DDBJ whole genome shotgun (WGS) entry which is preliminary data.</text>
</comment>
<evidence type="ECO:0000259" key="1">
    <source>
        <dbReference type="SMART" id="SM00769"/>
    </source>
</evidence>
<dbReference type="GO" id="GO:0009269">
    <property type="term" value="P:response to desiccation"/>
    <property type="evidence" value="ECO:0007669"/>
    <property type="project" value="InterPro"/>
</dbReference>
<reference evidence="2 3" key="1">
    <citation type="submission" date="2016-10" db="EMBL/GenBank/DDBJ databases">
        <title>Comparative genome analysis of multiple Pseudomonas spp. focuses on biocontrol and plant growth promoting traits.</title>
        <authorList>
            <person name="Tao X.-Y."/>
            <person name="Taylor C.G."/>
        </authorList>
    </citation>
    <scope>NUCLEOTIDE SEQUENCE [LARGE SCALE GENOMIC DNA]</scope>
    <source>
        <strain evidence="2 3">24D3</strain>
    </source>
</reference>
<evidence type="ECO:0000313" key="2">
    <source>
        <dbReference type="EMBL" id="RON60969.1"/>
    </source>
</evidence>
<dbReference type="SMART" id="SM00769">
    <property type="entry name" value="WHy"/>
    <property type="match status" value="1"/>
</dbReference>
<organism evidence="2 3">
    <name type="scientific">Pseudomonas fluorescens</name>
    <dbReference type="NCBI Taxonomy" id="294"/>
    <lineage>
        <taxon>Bacteria</taxon>
        <taxon>Pseudomonadati</taxon>
        <taxon>Pseudomonadota</taxon>
        <taxon>Gammaproteobacteria</taxon>
        <taxon>Pseudomonadales</taxon>
        <taxon>Pseudomonadaceae</taxon>
        <taxon>Pseudomonas</taxon>
    </lineage>
</organism>
<evidence type="ECO:0000313" key="3">
    <source>
        <dbReference type="Proteomes" id="UP000285757"/>
    </source>
</evidence>